<dbReference type="EMBL" id="JANPWB010000016">
    <property type="protein sequence ID" value="KAJ1082857.1"/>
    <property type="molecule type" value="Genomic_DNA"/>
</dbReference>
<protein>
    <submittedName>
        <fullName evidence="2">Uncharacterized protein</fullName>
    </submittedName>
</protein>
<evidence type="ECO:0000313" key="3">
    <source>
        <dbReference type="Proteomes" id="UP001066276"/>
    </source>
</evidence>
<evidence type="ECO:0000256" key="1">
    <source>
        <dbReference type="SAM" id="MobiDB-lite"/>
    </source>
</evidence>
<name>A0AAV7KUG6_PLEWA</name>
<sequence length="147" mass="16476">MPEGPETMVTMQGKKDRSVKDMLAKPPGIKAERETPGSAQQLDKEVGEDEGAPVTRCFLEGLFASLRDVIQAVKRDLLQYLKVMRRELEEVGEKSGVSGGARKRQRWGQGRNAYVQRQLQYKRDPYTDYVCPATGWPQQNSPPGHSA</sequence>
<reference evidence="2" key="1">
    <citation type="journal article" date="2022" name="bioRxiv">
        <title>Sequencing and chromosome-scale assembly of the giantPleurodeles waltlgenome.</title>
        <authorList>
            <person name="Brown T."/>
            <person name="Elewa A."/>
            <person name="Iarovenko S."/>
            <person name="Subramanian E."/>
            <person name="Araus A.J."/>
            <person name="Petzold A."/>
            <person name="Susuki M."/>
            <person name="Suzuki K.-i.T."/>
            <person name="Hayashi T."/>
            <person name="Toyoda A."/>
            <person name="Oliveira C."/>
            <person name="Osipova E."/>
            <person name="Leigh N.D."/>
            <person name="Simon A."/>
            <person name="Yun M.H."/>
        </authorList>
    </citation>
    <scope>NUCLEOTIDE SEQUENCE</scope>
    <source>
        <strain evidence="2">20211129_DDA</strain>
        <tissue evidence="2">Liver</tissue>
    </source>
</reference>
<evidence type="ECO:0000313" key="2">
    <source>
        <dbReference type="EMBL" id="KAJ1082857.1"/>
    </source>
</evidence>
<proteinExistence type="predicted"/>
<dbReference type="Proteomes" id="UP001066276">
    <property type="component" value="Chromosome 12"/>
</dbReference>
<dbReference type="AlphaFoldDB" id="A0AAV7KUG6"/>
<keyword evidence="3" id="KW-1185">Reference proteome</keyword>
<feature type="compositionally biased region" description="Basic and acidic residues" evidence="1">
    <location>
        <begin position="13"/>
        <end position="23"/>
    </location>
</feature>
<gene>
    <name evidence="2" type="ORF">NDU88_003021</name>
</gene>
<feature type="region of interest" description="Disordered" evidence="1">
    <location>
        <begin position="1"/>
        <end position="50"/>
    </location>
</feature>
<organism evidence="2 3">
    <name type="scientific">Pleurodeles waltl</name>
    <name type="common">Iberian ribbed newt</name>
    <dbReference type="NCBI Taxonomy" id="8319"/>
    <lineage>
        <taxon>Eukaryota</taxon>
        <taxon>Metazoa</taxon>
        <taxon>Chordata</taxon>
        <taxon>Craniata</taxon>
        <taxon>Vertebrata</taxon>
        <taxon>Euteleostomi</taxon>
        <taxon>Amphibia</taxon>
        <taxon>Batrachia</taxon>
        <taxon>Caudata</taxon>
        <taxon>Salamandroidea</taxon>
        <taxon>Salamandridae</taxon>
        <taxon>Pleurodelinae</taxon>
        <taxon>Pleurodeles</taxon>
    </lineage>
</organism>
<comment type="caution">
    <text evidence="2">The sequence shown here is derived from an EMBL/GenBank/DDBJ whole genome shotgun (WGS) entry which is preliminary data.</text>
</comment>
<accession>A0AAV7KUG6</accession>